<evidence type="ECO:0000256" key="2">
    <source>
        <dbReference type="ARBA" id="ARBA00006278"/>
    </source>
</evidence>
<organism evidence="19 20">
    <name type="scientific">Lodderomyces beijingensis</name>
    <dbReference type="NCBI Taxonomy" id="1775926"/>
    <lineage>
        <taxon>Eukaryota</taxon>
        <taxon>Fungi</taxon>
        <taxon>Dikarya</taxon>
        <taxon>Ascomycota</taxon>
        <taxon>Saccharomycotina</taxon>
        <taxon>Pichiomycetes</taxon>
        <taxon>Debaryomycetaceae</taxon>
        <taxon>Candida/Lodderomyces clade</taxon>
        <taxon>Lodderomyces</taxon>
    </lineage>
</organism>
<feature type="transmembrane region" description="Helical" evidence="16">
    <location>
        <begin position="274"/>
        <end position="292"/>
    </location>
</feature>
<dbReference type="InterPro" id="IPR051410">
    <property type="entry name" value="Ferric/Cupric_Reductase"/>
</dbReference>
<evidence type="ECO:0000256" key="13">
    <source>
        <dbReference type="ARBA" id="ARBA00023136"/>
    </source>
</evidence>
<name>A0ABP0ZQB7_9ASCO</name>
<evidence type="ECO:0000256" key="12">
    <source>
        <dbReference type="ARBA" id="ARBA00023065"/>
    </source>
</evidence>
<evidence type="ECO:0000256" key="6">
    <source>
        <dbReference type="ARBA" id="ARBA00022630"/>
    </source>
</evidence>
<keyword evidence="14" id="KW-0325">Glycoprotein</keyword>
<evidence type="ECO:0000256" key="15">
    <source>
        <dbReference type="ARBA" id="ARBA00048483"/>
    </source>
</evidence>
<evidence type="ECO:0000256" key="4">
    <source>
        <dbReference type="ARBA" id="ARBA00022448"/>
    </source>
</evidence>
<keyword evidence="9" id="KW-0249">Electron transport</keyword>
<evidence type="ECO:0000256" key="3">
    <source>
        <dbReference type="ARBA" id="ARBA00012668"/>
    </source>
</evidence>
<dbReference type="EC" id="1.16.1.9" evidence="3"/>
<keyword evidence="8" id="KW-0274">FAD</keyword>
<evidence type="ECO:0000313" key="20">
    <source>
        <dbReference type="Proteomes" id="UP001497383"/>
    </source>
</evidence>
<dbReference type="InterPro" id="IPR017927">
    <property type="entry name" value="FAD-bd_FR_type"/>
</dbReference>
<dbReference type="PROSITE" id="PS51384">
    <property type="entry name" value="FAD_FR"/>
    <property type="match status" value="1"/>
</dbReference>
<evidence type="ECO:0000256" key="10">
    <source>
        <dbReference type="ARBA" id="ARBA00022989"/>
    </source>
</evidence>
<evidence type="ECO:0000256" key="14">
    <source>
        <dbReference type="ARBA" id="ARBA00023180"/>
    </source>
</evidence>
<evidence type="ECO:0000256" key="5">
    <source>
        <dbReference type="ARBA" id="ARBA00022475"/>
    </source>
</evidence>
<evidence type="ECO:0000256" key="11">
    <source>
        <dbReference type="ARBA" id="ARBA00023002"/>
    </source>
</evidence>
<dbReference type="Pfam" id="PF08022">
    <property type="entry name" value="FAD_binding_8"/>
    <property type="match status" value="1"/>
</dbReference>
<feature type="signal peptide" evidence="17">
    <location>
        <begin position="1"/>
        <end position="21"/>
    </location>
</feature>
<feature type="transmembrane region" description="Helical" evidence="16">
    <location>
        <begin position="234"/>
        <end position="254"/>
    </location>
</feature>
<evidence type="ECO:0000256" key="8">
    <source>
        <dbReference type="ARBA" id="ARBA00022827"/>
    </source>
</evidence>
<dbReference type="SFLD" id="SFLDS00052">
    <property type="entry name" value="Ferric_Reductase_Domain"/>
    <property type="match status" value="1"/>
</dbReference>
<evidence type="ECO:0000256" key="16">
    <source>
        <dbReference type="SAM" id="Phobius"/>
    </source>
</evidence>
<evidence type="ECO:0000256" key="9">
    <source>
        <dbReference type="ARBA" id="ARBA00022982"/>
    </source>
</evidence>
<feature type="domain" description="FAD-binding FR-type" evidence="18">
    <location>
        <begin position="408"/>
        <end position="527"/>
    </location>
</feature>
<dbReference type="Proteomes" id="UP001497383">
    <property type="component" value="Chromosome 4"/>
</dbReference>
<dbReference type="EMBL" id="OZ022408">
    <property type="protein sequence ID" value="CAK9439641.1"/>
    <property type="molecule type" value="Genomic_DNA"/>
</dbReference>
<reference evidence="19 20" key="1">
    <citation type="submission" date="2024-03" db="EMBL/GenBank/DDBJ databases">
        <authorList>
            <person name="Brejova B."/>
        </authorList>
    </citation>
    <scope>NUCLEOTIDE SEQUENCE [LARGE SCALE GENOMIC DNA]</scope>
    <source>
        <strain evidence="19 20">CBS 14171</strain>
    </source>
</reference>
<comment type="similarity">
    <text evidence="2">Belongs to the ferric reductase (FRE) family.</text>
</comment>
<keyword evidence="17" id="KW-0732">Signal</keyword>
<dbReference type="CDD" id="cd06186">
    <property type="entry name" value="NOX_Duox_like_FAD_NADP"/>
    <property type="match status" value="1"/>
</dbReference>
<feature type="chain" id="PRO_5046570313" description="ferric-chelate reductase (NADPH)" evidence="17">
    <location>
        <begin position="22"/>
        <end position="738"/>
    </location>
</feature>
<dbReference type="InterPro" id="IPR013130">
    <property type="entry name" value="Fe3_Rdtase_TM_dom"/>
</dbReference>
<keyword evidence="6" id="KW-0285">Flavoprotein</keyword>
<dbReference type="SUPFAM" id="SSF63380">
    <property type="entry name" value="Riboflavin synthase domain-like"/>
    <property type="match status" value="1"/>
</dbReference>
<keyword evidence="5" id="KW-1003">Cell membrane</keyword>
<dbReference type="RefSeq" id="XP_066830679.1">
    <property type="nucleotide sequence ID" value="XM_066973885.1"/>
</dbReference>
<dbReference type="Pfam" id="PF08030">
    <property type="entry name" value="NAD_binding_6"/>
    <property type="match status" value="1"/>
</dbReference>
<evidence type="ECO:0000256" key="17">
    <source>
        <dbReference type="SAM" id="SignalP"/>
    </source>
</evidence>
<dbReference type="InterPro" id="IPR013112">
    <property type="entry name" value="FAD-bd_8"/>
</dbReference>
<evidence type="ECO:0000256" key="1">
    <source>
        <dbReference type="ARBA" id="ARBA00004651"/>
    </source>
</evidence>
<feature type="transmembrane region" description="Helical" evidence="16">
    <location>
        <begin position="155"/>
        <end position="175"/>
    </location>
</feature>
<proteinExistence type="inferred from homology"/>
<dbReference type="Pfam" id="PF01794">
    <property type="entry name" value="Ferric_reduct"/>
    <property type="match status" value="1"/>
</dbReference>
<sequence>MLLQKLAFLAGVGLWSAGVGAITPYTDYRKYAPVYGCHQQLETEVSFCPPQNFTCLCNNPNFKATIAGCLQNVGKLSEKYASAAVIYCYYFNVSLTRDWFVEAAAYYDANAVSASEIPGFNKSEIVNVPIILNASNTHDFQESYKRFYDNYNNSLYWGAGLLAYWSLVLILSAIINWSKVLFPNLITSWARTSSAVRYWKRYVSTPATFCKKKSAHQDFLIYFGFLVPSRIESLVIFLFYCIVIICNAIGVYSFDGEKLFDSRYQAEIRYVADRTGITATMIMPLIFLFAGRNNILQWFTRWNYATFLTYHRHISRVMFALVVIHSVNYTILEKADFAHEAAEQYFYMGILATVAGGLIMIQAILYLRRRHYEIFLCIHIILAVLWLVGTWYHLVDMGYIQMVYPVIAVWGVDRLVRVGRLVAFGFPRAEVTLMAEDTLRLVVPKPKYWHSIPGGHAFVHFIKPACFWQSHPFTFTNSVENSDSIVFYSKVKKGMTNRLYKQLVGAPGRRGTIRVGVEGPYGEATPAKYADSAVFIAGGNGIPGVYSEIVDIAKKRPNGQQSLQLIWVVRDWNSLLWFYQELKSLKNSSICTTIYITKPSSLDGIEKPLCEAIAAAVASTSSRASFESVVEKKHSAVDIVKAETESGEDYEDDNNVKSGSIVTAECVKRDLAHIHFEQGRPNVEEIVSNSIRDSQGSVAFVACGHPVMVDEVRCQSAKKMTNKEKKRVDFYEQLQVWA</sequence>
<keyword evidence="10 16" id="KW-1133">Transmembrane helix</keyword>
<keyword evidence="13 16" id="KW-0472">Membrane</keyword>
<keyword evidence="20" id="KW-1185">Reference proteome</keyword>
<dbReference type="InterPro" id="IPR017938">
    <property type="entry name" value="Riboflavin_synthase-like_b-brl"/>
</dbReference>
<evidence type="ECO:0000313" key="19">
    <source>
        <dbReference type="EMBL" id="CAK9439641.1"/>
    </source>
</evidence>
<accession>A0ABP0ZQB7</accession>
<dbReference type="SFLD" id="SFLDG01168">
    <property type="entry name" value="Ferric_reductase_subgroup_(FRE"/>
    <property type="match status" value="1"/>
</dbReference>
<dbReference type="InterPro" id="IPR039261">
    <property type="entry name" value="FNR_nucleotide-bd"/>
</dbReference>
<feature type="transmembrane region" description="Helical" evidence="16">
    <location>
        <begin position="313"/>
        <end position="332"/>
    </location>
</feature>
<dbReference type="InterPro" id="IPR013121">
    <property type="entry name" value="Fe_red_NAD-bd_6"/>
</dbReference>
<protein>
    <recommendedName>
        <fullName evidence="3">ferric-chelate reductase (NADPH)</fullName>
        <ecNumber evidence="3">1.16.1.9</ecNumber>
    </recommendedName>
</protein>
<dbReference type="Gene3D" id="3.40.50.80">
    <property type="entry name" value="Nucleotide-binding domain of ferredoxin-NADP reductase (FNR) module"/>
    <property type="match status" value="1"/>
</dbReference>
<keyword evidence="12" id="KW-0406">Ion transport</keyword>
<keyword evidence="7 16" id="KW-0812">Transmembrane</keyword>
<gene>
    <name evidence="19" type="ORF">LODBEIA_P37410</name>
</gene>
<feature type="transmembrane region" description="Helical" evidence="16">
    <location>
        <begin position="374"/>
        <end position="392"/>
    </location>
</feature>
<keyword evidence="11" id="KW-0560">Oxidoreductase</keyword>
<dbReference type="PANTHER" id="PTHR32361">
    <property type="entry name" value="FERRIC/CUPRIC REDUCTASE TRANSMEMBRANE COMPONENT"/>
    <property type="match status" value="1"/>
</dbReference>
<dbReference type="SUPFAM" id="SSF52343">
    <property type="entry name" value="Ferredoxin reductase-like, C-terminal NADP-linked domain"/>
    <property type="match status" value="1"/>
</dbReference>
<dbReference type="PANTHER" id="PTHR32361:SF9">
    <property type="entry name" value="FERRIC REDUCTASE TRANSMEMBRANE COMPONENT 3-RELATED"/>
    <property type="match status" value="1"/>
</dbReference>
<comment type="catalytic activity">
    <reaction evidence="15">
        <text>2 a Fe(II)-siderophore + NADP(+) + H(+) = 2 a Fe(III)-siderophore + NADPH</text>
        <dbReference type="Rhea" id="RHEA:28795"/>
        <dbReference type="Rhea" id="RHEA-COMP:11342"/>
        <dbReference type="Rhea" id="RHEA-COMP:11344"/>
        <dbReference type="ChEBI" id="CHEBI:15378"/>
        <dbReference type="ChEBI" id="CHEBI:29033"/>
        <dbReference type="ChEBI" id="CHEBI:29034"/>
        <dbReference type="ChEBI" id="CHEBI:57783"/>
        <dbReference type="ChEBI" id="CHEBI:58349"/>
        <dbReference type="EC" id="1.16.1.9"/>
    </reaction>
</comment>
<feature type="transmembrane region" description="Helical" evidence="16">
    <location>
        <begin position="344"/>
        <end position="367"/>
    </location>
</feature>
<keyword evidence="4" id="KW-0813">Transport</keyword>
<dbReference type="GeneID" id="92208937"/>
<evidence type="ECO:0000256" key="7">
    <source>
        <dbReference type="ARBA" id="ARBA00022692"/>
    </source>
</evidence>
<comment type="subcellular location">
    <subcellularLocation>
        <location evidence="1">Cell membrane</location>
        <topology evidence="1">Multi-pass membrane protein</topology>
    </subcellularLocation>
</comment>
<evidence type="ECO:0000259" key="18">
    <source>
        <dbReference type="PROSITE" id="PS51384"/>
    </source>
</evidence>